<dbReference type="CDD" id="cd00130">
    <property type="entry name" value="PAS"/>
    <property type="match status" value="1"/>
</dbReference>
<name>A0ABQ3BQ37_9FLAO</name>
<protein>
    <recommendedName>
        <fullName evidence="1">PAS domain-containing protein</fullName>
    </recommendedName>
</protein>
<dbReference type="Gene3D" id="3.30.450.20">
    <property type="entry name" value="PAS domain"/>
    <property type="match status" value="1"/>
</dbReference>
<dbReference type="InterPro" id="IPR035965">
    <property type="entry name" value="PAS-like_dom_sf"/>
</dbReference>
<dbReference type="SUPFAM" id="SSF55785">
    <property type="entry name" value="PYP-like sensor domain (PAS domain)"/>
    <property type="match status" value="1"/>
</dbReference>
<dbReference type="Proteomes" id="UP000615593">
    <property type="component" value="Unassembled WGS sequence"/>
</dbReference>
<evidence type="ECO:0000313" key="3">
    <source>
        <dbReference type="Proteomes" id="UP000615593"/>
    </source>
</evidence>
<organism evidence="2 3">
    <name type="scientific">Mesonia mobilis</name>
    <dbReference type="NCBI Taxonomy" id="369791"/>
    <lineage>
        <taxon>Bacteria</taxon>
        <taxon>Pseudomonadati</taxon>
        <taxon>Bacteroidota</taxon>
        <taxon>Flavobacteriia</taxon>
        <taxon>Flavobacteriales</taxon>
        <taxon>Flavobacteriaceae</taxon>
        <taxon>Mesonia</taxon>
    </lineage>
</organism>
<accession>A0ABQ3BQ37</accession>
<proteinExistence type="predicted"/>
<dbReference type="EMBL" id="BMWY01000002">
    <property type="protein sequence ID" value="GGZ49271.1"/>
    <property type="molecule type" value="Genomic_DNA"/>
</dbReference>
<dbReference type="NCBIfam" id="TIGR00229">
    <property type="entry name" value="sensory_box"/>
    <property type="match status" value="1"/>
</dbReference>
<evidence type="ECO:0000313" key="2">
    <source>
        <dbReference type="EMBL" id="GGZ49271.1"/>
    </source>
</evidence>
<dbReference type="InterPro" id="IPR000014">
    <property type="entry name" value="PAS"/>
</dbReference>
<gene>
    <name evidence="2" type="ORF">GCM10008088_08340</name>
</gene>
<evidence type="ECO:0000259" key="1">
    <source>
        <dbReference type="PROSITE" id="PS50112"/>
    </source>
</evidence>
<comment type="caution">
    <text evidence="2">The sequence shown here is derived from an EMBL/GenBank/DDBJ whole genome shotgun (WGS) entry which is preliminary data.</text>
</comment>
<keyword evidence="3" id="KW-1185">Reference proteome</keyword>
<dbReference type="SMART" id="SM00091">
    <property type="entry name" value="PAS"/>
    <property type="match status" value="1"/>
</dbReference>
<reference evidence="3" key="1">
    <citation type="journal article" date="2019" name="Int. J. Syst. Evol. Microbiol.">
        <title>The Global Catalogue of Microorganisms (GCM) 10K type strain sequencing project: providing services to taxonomists for standard genome sequencing and annotation.</title>
        <authorList>
            <consortium name="The Broad Institute Genomics Platform"/>
            <consortium name="The Broad Institute Genome Sequencing Center for Infectious Disease"/>
            <person name="Wu L."/>
            <person name="Ma J."/>
        </authorList>
    </citation>
    <scope>NUCLEOTIDE SEQUENCE [LARGE SCALE GENOMIC DNA]</scope>
    <source>
        <strain evidence="3">KCTC 12708</strain>
    </source>
</reference>
<sequence length="94" mass="10837">MLDITNETQLKKQLEEQKKQLDLVMDNSPIGISLSKSNYEGLVIANKTLSKLLGYSQEELNHIDATTITHPEDRDWSLKYFENLKEGKIDHYSV</sequence>
<dbReference type="PROSITE" id="PS50112">
    <property type="entry name" value="PAS"/>
    <property type="match status" value="1"/>
</dbReference>
<feature type="domain" description="PAS" evidence="1">
    <location>
        <begin position="17"/>
        <end position="88"/>
    </location>
</feature>